<dbReference type="GO" id="GO:0030203">
    <property type="term" value="P:glycosaminoglycan metabolic process"/>
    <property type="evidence" value="ECO:0007669"/>
    <property type="project" value="TreeGrafter"/>
</dbReference>
<reference evidence="9 10" key="1">
    <citation type="journal article" date="2014" name="Int. J. Syst. Evol. Microbiol.">
        <title>Complete genome sequence of Corynebacterium casei LMG S-19264T (=DSM 44701T), isolated from a smear-ripened cheese.</title>
        <authorList>
            <consortium name="US DOE Joint Genome Institute (JGI-PGF)"/>
            <person name="Walter F."/>
            <person name="Albersmeier A."/>
            <person name="Kalinowski J."/>
            <person name="Ruckert C."/>
        </authorList>
    </citation>
    <scope>NUCLEOTIDE SEQUENCE [LARGE SCALE GENOMIC DNA]</scope>
    <source>
        <strain evidence="9 10">KCTC 12866</strain>
    </source>
</reference>
<evidence type="ECO:0000256" key="4">
    <source>
        <dbReference type="ARBA" id="ARBA00022801"/>
    </source>
</evidence>
<dbReference type="InterPro" id="IPR017853">
    <property type="entry name" value="GH"/>
</dbReference>
<evidence type="ECO:0000256" key="3">
    <source>
        <dbReference type="ARBA" id="ARBA00012663"/>
    </source>
</evidence>
<keyword evidence="10" id="KW-1185">Reference proteome</keyword>
<evidence type="ECO:0000313" key="10">
    <source>
        <dbReference type="Proteomes" id="UP000598271"/>
    </source>
</evidence>
<dbReference type="CDD" id="cd06568">
    <property type="entry name" value="GH20_SpHex_like"/>
    <property type="match status" value="1"/>
</dbReference>
<dbReference type="Gene3D" id="3.30.379.10">
    <property type="entry name" value="Chitobiase/beta-hexosaminidase domain 2-like"/>
    <property type="match status" value="1"/>
</dbReference>
<dbReference type="Pfam" id="PF02838">
    <property type="entry name" value="Glyco_hydro_20b"/>
    <property type="match status" value="1"/>
</dbReference>
<dbReference type="GO" id="GO:0004563">
    <property type="term" value="F:beta-N-acetylhexosaminidase activity"/>
    <property type="evidence" value="ECO:0007669"/>
    <property type="project" value="UniProtKB-EC"/>
</dbReference>
<dbReference type="EMBL" id="BMXF01000009">
    <property type="protein sequence ID" value="GHB88564.1"/>
    <property type="molecule type" value="Genomic_DNA"/>
</dbReference>
<keyword evidence="5" id="KW-0326">Glycosidase</keyword>
<dbReference type="GO" id="GO:0016020">
    <property type="term" value="C:membrane"/>
    <property type="evidence" value="ECO:0007669"/>
    <property type="project" value="TreeGrafter"/>
</dbReference>
<keyword evidence="4" id="KW-0378">Hydrolase</keyword>
<comment type="catalytic activity">
    <reaction evidence="1">
        <text>Hydrolysis of terminal non-reducing N-acetyl-D-hexosamine residues in N-acetyl-beta-D-hexosaminides.</text>
        <dbReference type="EC" id="3.2.1.52"/>
    </reaction>
</comment>
<dbReference type="PIRSF" id="PIRSF001093">
    <property type="entry name" value="B-hxosamndse_ab_euk"/>
    <property type="match status" value="1"/>
</dbReference>
<evidence type="ECO:0000256" key="1">
    <source>
        <dbReference type="ARBA" id="ARBA00001231"/>
    </source>
</evidence>
<evidence type="ECO:0000256" key="6">
    <source>
        <dbReference type="PIRSR" id="PIRSR625705-1"/>
    </source>
</evidence>
<dbReference type="SUPFAM" id="SSF51445">
    <property type="entry name" value="(Trans)glycosidases"/>
    <property type="match status" value="1"/>
</dbReference>
<dbReference type="InterPro" id="IPR015883">
    <property type="entry name" value="Glyco_hydro_20_cat"/>
</dbReference>
<accession>A0A8J3GCF5</accession>
<evidence type="ECO:0000259" key="8">
    <source>
        <dbReference type="Pfam" id="PF02838"/>
    </source>
</evidence>
<evidence type="ECO:0000313" key="9">
    <source>
        <dbReference type="EMBL" id="GHB88564.1"/>
    </source>
</evidence>
<dbReference type="Proteomes" id="UP000598271">
    <property type="component" value="Unassembled WGS sequence"/>
</dbReference>
<dbReference type="InterPro" id="IPR029018">
    <property type="entry name" value="Hex-like_dom2"/>
</dbReference>
<dbReference type="RefSeq" id="WP_189569123.1">
    <property type="nucleotide sequence ID" value="NZ_BMXF01000009.1"/>
</dbReference>
<dbReference type="PRINTS" id="PR00738">
    <property type="entry name" value="GLHYDRLASE20"/>
</dbReference>
<dbReference type="PANTHER" id="PTHR22600:SF57">
    <property type="entry name" value="BETA-N-ACETYLHEXOSAMINIDASE"/>
    <property type="match status" value="1"/>
</dbReference>
<dbReference type="EC" id="3.2.1.52" evidence="3"/>
<dbReference type="Gene3D" id="3.20.20.80">
    <property type="entry name" value="Glycosidases"/>
    <property type="match status" value="1"/>
</dbReference>
<evidence type="ECO:0000256" key="2">
    <source>
        <dbReference type="ARBA" id="ARBA00006285"/>
    </source>
</evidence>
<feature type="active site" description="Proton donor" evidence="6">
    <location>
        <position position="336"/>
    </location>
</feature>
<feature type="domain" description="Beta-hexosaminidase bacterial type N-terminal" evidence="8">
    <location>
        <begin position="32"/>
        <end position="168"/>
    </location>
</feature>
<dbReference type="GO" id="GO:0005975">
    <property type="term" value="P:carbohydrate metabolic process"/>
    <property type="evidence" value="ECO:0007669"/>
    <property type="project" value="InterPro"/>
</dbReference>
<dbReference type="SUPFAM" id="SSF55545">
    <property type="entry name" value="beta-N-acetylhexosaminidase-like domain"/>
    <property type="match status" value="1"/>
</dbReference>
<organism evidence="9 10">
    <name type="scientific">Persicitalea jodogahamensis</name>
    <dbReference type="NCBI Taxonomy" id="402147"/>
    <lineage>
        <taxon>Bacteria</taxon>
        <taxon>Pseudomonadati</taxon>
        <taxon>Bacteroidota</taxon>
        <taxon>Cytophagia</taxon>
        <taxon>Cytophagales</taxon>
        <taxon>Spirosomataceae</taxon>
        <taxon>Persicitalea</taxon>
    </lineage>
</organism>
<proteinExistence type="inferred from homology"/>
<name>A0A8J3GCF5_9BACT</name>
<protein>
    <recommendedName>
        <fullName evidence="3">beta-N-acetylhexosaminidase</fullName>
        <ecNumber evidence="3">3.2.1.52</ecNumber>
    </recommendedName>
</protein>
<dbReference type="InterPro" id="IPR015882">
    <property type="entry name" value="HEX_bac_N"/>
</dbReference>
<dbReference type="PANTHER" id="PTHR22600">
    <property type="entry name" value="BETA-HEXOSAMINIDASE"/>
    <property type="match status" value="1"/>
</dbReference>
<evidence type="ECO:0000259" key="7">
    <source>
        <dbReference type="Pfam" id="PF00728"/>
    </source>
</evidence>
<comment type="caution">
    <text evidence="9">The sequence shown here is derived from an EMBL/GenBank/DDBJ whole genome shotgun (WGS) entry which is preliminary data.</text>
</comment>
<feature type="domain" description="Glycoside hydrolase family 20 catalytic" evidence="7">
    <location>
        <begin position="171"/>
        <end position="485"/>
    </location>
</feature>
<gene>
    <name evidence="9" type="ORF">GCM10007390_50880</name>
</gene>
<evidence type="ECO:0000256" key="5">
    <source>
        <dbReference type="ARBA" id="ARBA00023295"/>
    </source>
</evidence>
<comment type="similarity">
    <text evidence="2">Belongs to the glycosyl hydrolase 20 family.</text>
</comment>
<dbReference type="AlphaFoldDB" id="A0A8J3GCF5"/>
<dbReference type="PROSITE" id="PS51257">
    <property type="entry name" value="PROKAR_LIPOPROTEIN"/>
    <property type="match status" value="1"/>
</dbReference>
<dbReference type="InterPro" id="IPR025705">
    <property type="entry name" value="Beta_hexosaminidase_sua/sub"/>
</dbReference>
<sequence>MRSLYLKISASIVLIPLILSCSSENSPKLSEQSLIPMPVSVTATDSVFELDENTAIYAQSGNEEVKNIAQYLADRLNPATGLDIEVKTANDASVAGSIHLTLTDADTTLGDEGYELTIATSGIKLLAHQPAGLFRGIQTLRQALPAAIEKSEKQSGPWRIPTGTVRDYPEYAYRGAMLDVARHFFSVEDVKRYIDLIASYKMNVLHLHLSDDQGWRIEIKSWPKLATYGGSTNVGGGKGGYYTQEQYSDLVNYAQSQYITIVPEIDMPGHTNSALASYPELNCNEKDPNPKLYEGIEVGFSTLCTSKELTYKFVDDVVRELAALTPGPYIHVGGDESHVTPMEEYIPFINRVQDIVQSHGKHMIGWDEVTNASLKPTSVAQYWAKAEYAQSAAKQGAKLIMSPAKYAYLDMQYDSTSKYGLHWAAYIELDSAYNWEPSTMVSGVSRKDILGVEAPIWTETIADMDALEYMAFPRLPGLAEIGWSPKSARDWTQYRDRLGKHGKRMEAMGIGYYPSKQVVWEK</sequence>
<dbReference type="Pfam" id="PF00728">
    <property type="entry name" value="Glyco_hydro_20"/>
    <property type="match status" value="1"/>
</dbReference>